<dbReference type="InterPro" id="IPR047589">
    <property type="entry name" value="DUF11_rpt"/>
</dbReference>
<protein>
    <submittedName>
        <fullName evidence="7">Conserved repeat domain-containing protein</fullName>
    </submittedName>
</protein>
<keyword evidence="4" id="KW-0732">Signal</keyword>
<feature type="compositionally biased region" description="Acidic residues" evidence="3">
    <location>
        <begin position="1207"/>
        <end position="1241"/>
    </location>
</feature>
<dbReference type="SUPFAM" id="SSF56436">
    <property type="entry name" value="C-type lectin-like"/>
    <property type="match status" value="1"/>
</dbReference>
<organism evidence="7 8">
    <name type="scientific">Flagellimonas flava</name>
    <dbReference type="NCBI Taxonomy" id="570519"/>
    <lineage>
        <taxon>Bacteria</taxon>
        <taxon>Pseudomonadati</taxon>
        <taxon>Bacteroidota</taxon>
        <taxon>Flavobacteriia</taxon>
        <taxon>Flavobacteriales</taxon>
        <taxon>Flavobacteriaceae</taxon>
        <taxon>Flagellimonas</taxon>
    </lineage>
</organism>
<accession>A0A1M5PH08</accession>
<dbReference type="InterPro" id="IPR001304">
    <property type="entry name" value="C-type_lectin-like"/>
</dbReference>
<dbReference type="PROSITE" id="PS51829">
    <property type="entry name" value="P_HOMO_B"/>
    <property type="match status" value="1"/>
</dbReference>
<dbReference type="Pfam" id="PF01483">
    <property type="entry name" value="P_proprotein"/>
    <property type="match status" value="1"/>
</dbReference>
<dbReference type="EMBL" id="FQWL01000007">
    <property type="protein sequence ID" value="SHH01104.1"/>
    <property type="molecule type" value="Genomic_DNA"/>
</dbReference>
<sequence length="1395" mass="144414">MKNLNGKLLVFFLLFMGSLGVSAQTTIWFEDFESPTVAQDLTGTATGPEATTWAATGDTHGNVNRRLDVENLSGDLVMHARNTDQTETWATAAIDISAYTTAQFSLDAGFAGVESGDSFTGSYRINGGTWINFQNTTTTGVLSSYSVTGLSGNTLEIRVQFVTNQNSDSEYYFIDDVLVEGISGSVTCTTLSSSPSSVINDFVTLNSTLSGFSSGTITDVNVTLNITHTWDSDLDISLRSPSGTTVLLTSDNGGSGDNYTNTVFDDSGGTAITAGSAPFTGTFSPEGSLSGFNGEDPSGTWTLEVFDDAGGDTGTLNSFSIEVCTAGSVSTDLAVTKTVDDSTPGEGSNVVYTLSVVNNGPENATNVSLTDVLPAGVTYVSDDGAYNSGTGVWTIGNLNNGATATLNITASVDGSTAGSTITNTITAFSADQTDSDATTDDLSESIVPSVDQPPVLTVTGNQVYCPGTSLPIAETISISDPDDTTTDAIYIQISSGYINGEDLLTLTGTHPSITATWDATEGELTLQGPATFAEFEAAILAVEYSSSAANPTGTRQFSITPGSANFLPPTGHYYEFISSPNITWTAARDAAALRTYFGLQGYLATLTSQAEADFSGSQATGVGWIGGSDAATEGDWRWVTGPEGLANGGTGTPFWLGNQTGTTTAPDFFAFWNSGEPNQAGNEDYAHITDVSVTSSPGSWNDLPNTTSTSGPYQAQGYVVEYGGSAGDPVLSITGVTTLTVDNVNPTASNPSPVTVNCSADIPAVNVADVTDEADNCTANPAVTHISDVSDGGSNPEIITRTYRITDDSGNSIDVTQTITVSPITIDTQPSNQTVNLGSNGTFTSSSTNADTYQWQVSTNGGGSFTDISDGAEYSGTSTQTLTVLTVNLAKSGYIYRIIVSNSTGSCASITSSEATLTVAVDTDGDGIFDNVDLDDDNDGILDAVESPKTVLWVTNGTPGSEEQNTIDKLTALGFTVTVVDDNVGGDANNFAVTFVYEDVFSGDALANVANLTTTSQGVITSEPALHDDILGASTGGSGGLTSVNILNNTHPITSGLTLGSYNIGDALYHGSSLTTGTVLGQDPNNSEASIVVWEQGDVMEVGTAPGKRAIVPHANGNGGFNTAGEDLLVSAIIWTAAIDSDDDGVYDDLDLDSDNDGIYDAVEAGHNQAHTNGRLTGAVGTDGVPDSAQASGQENSGTVNYTLADSDSDGNDDVLEADSDNDGCGDADEAYADTNADTDDNGTYGSGIPTVNGDGSVQGASYPVPADGDTNSTFDFQELDTAPAITTQPVNATTCPGCGTTFTVTATNADSYQWQRFNGSIWVDVTDAGIYTGSNTNTLTITAPTESNDNDQYRVLVYNSAYICSFETSSTAILSIRVSSVITNRRITFRVDPD</sequence>
<dbReference type="InterPro" id="IPR001434">
    <property type="entry name" value="OmcB-like_DUF11"/>
</dbReference>
<name>A0A1M5PH08_9FLAO</name>
<feature type="compositionally biased region" description="Polar residues" evidence="3">
    <location>
        <begin position="1189"/>
        <end position="1206"/>
    </location>
</feature>
<dbReference type="InterPro" id="IPR002884">
    <property type="entry name" value="P_dom"/>
</dbReference>
<dbReference type="Proteomes" id="UP000184532">
    <property type="component" value="Unassembled WGS sequence"/>
</dbReference>
<dbReference type="SUPFAM" id="SSF49785">
    <property type="entry name" value="Galactose-binding domain-like"/>
    <property type="match status" value="1"/>
</dbReference>
<dbReference type="GO" id="GO:0005509">
    <property type="term" value="F:calcium ion binding"/>
    <property type="evidence" value="ECO:0007669"/>
    <property type="project" value="InterPro"/>
</dbReference>
<evidence type="ECO:0000313" key="8">
    <source>
        <dbReference type="Proteomes" id="UP000184532"/>
    </source>
</evidence>
<evidence type="ECO:0000256" key="4">
    <source>
        <dbReference type="SAM" id="SignalP"/>
    </source>
</evidence>
<evidence type="ECO:0000259" key="6">
    <source>
        <dbReference type="PROSITE" id="PS51829"/>
    </source>
</evidence>
<dbReference type="Gene3D" id="3.10.100.10">
    <property type="entry name" value="Mannose-Binding Protein A, subunit A"/>
    <property type="match status" value="1"/>
</dbReference>
<feature type="region of interest" description="Disordered" evidence="3">
    <location>
        <begin position="1170"/>
        <end position="1255"/>
    </location>
</feature>
<feature type="domain" description="C-type lectin" evidence="5">
    <location>
        <begin position="569"/>
        <end position="702"/>
    </location>
</feature>
<dbReference type="NCBIfam" id="TIGR01451">
    <property type="entry name" value="B_ant_repeat"/>
    <property type="match status" value="1"/>
</dbReference>
<evidence type="ECO:0000256" key="2">
    <source>
        <dbReference type="ARBA" id="ARBA00022801"/>
    </source>
</evidence>
<dbReference type="InterPro" id="IPR016187">
    <property type="entry name" value="CTDL_fold"/>
</dbReference>
<keyword evidence="1" id="KW-0645">Protease</keyword>
<dbReference type="PROSITE" id="PS50041">
    <property type="entry name" value="C_TYPE_LECTIN_2"/>
    <property type="match status" value="1"/>
</dbReference>
<feature type="chain" id="PRO_5013133036" evidence="4">
    <location>
        <begin position="24"/>
        <end position="1395"/>
    </location>
</feature>
<dbReference type="InterPro" id="IPR034007">
    <property type="entry name" value="CTLD_bac"/>
</dbReference>
<gene>
    <name evidence="7" type="ORF">SAMN04488116_3233</name>
</gene>
<dbReference type="InterPro" id="IPR016186">
    <property type="entry name" value="C-type_lectin-like/link_sf"/>
</dbReference>
<evidence type="ECO:0000259" key="5">
    <source>
        <dbReference type="PROSITE" id="PS50041"/>
    </source>
</evidence>
<dbReference type="OrthoDB" id="279982at2"/>
<dbReference type="CDD" id="cd03603">
    <property type="entry name" value="CLECT_VCBS"/>
    <property type="match status" value="1"/>
</dbReference>
<evidence type="ECO:0000313" key="7">
    <source>
        <dbReference type="EMBL" id="SHH01104.1"/>
    </source>
</evidence>
<dbReference type="GO" id="GO:0006508">
    <property type="term" value="P:proteolysis"/>
    <property type="evidence" value="ECO:0007669"/>
    <property type="project" value="UniProtKB-KW"/>
</dbReference>
<dbReference type="RefSeq" id="WP_073181501.1">
    <property type="nucleotide sequence ID" value="NZ_FQWL01000007.1"/>
</dbReference>
<dbReference type="GO" id="GO:0004252">
    <property type="term" value="F:serine-type endopeptidase activity"/>
    <property type="evidence" value="ECO:0007669"/>
    <property type="project" value="InterPro"/>
</dbReference>
<feature type="signal peptide" evidence="4">
    <location>
        <begin position="1"/>
        <end position="23"/>
    </location>
</feature>
<reference evidence="8" key="1">
    <citation type="submission" date="2016-11" db="EMBL/GenBank/DDBJ databases">
        <authorList>
            <person name="Varghese N."/>
            <person name="Submissions S."/>
        </authorList>
    </citation>
    <scope>NUCLEOTIDE SEQUENCE [LARGE SCALE GENOMIC DNA]</scope>
    <source>
        <strain evidence="8">DSM 22638</strain>
    </source>
</reference>
<evidence type="ECO:0000256" key="3">
    <source>
        <dbReference type="SAM" id="MobiDB-lite"/>
    </source>
</evidence>
<keyword evidence="2" id="KW-0378">Hydrolase</keyword>
<dbReference type="InterPro" id="IPR008979">
    <property type="entry name" value="Galactose-bd-like_sf"/>
</dbReference>
<proteinExistence type="predicted"/>
<dbReference type="Pfam" id="PF01345">
    <property type="entry name" value="DUF11"/>
    <property type="match status" value="1"/>
</dbReference>
<evidence type="ECO:0000256" key="1">
    <source>
        <dbReference type="ARBA" id="ARBA00022670"/>
    </source>
</evidence>
<dbReference type="InterPro" id="IPR013783">
    <property type="entry name" value="Ig-like_fold"/>
</dbReference>
<dbReference type="SUPFAM" id="SSF103647">
    <property type="entry name" value="TSP type-3 repeat"/>
    <property type="match status" value="1"/>
</dbReference>
<keyword evidence="8" id="KW-1185">Reference proteome</keyword>
<dbReference type="Gene3D" id="2.60.40.10">
    <property type="entry name" value="Immunoglobulins"/>
    <property type="match status" value="2"/>
</dbReference>
<dbReference type="Gene3D" id="2.60.120.260">
    <property type="entry name" value="Galactose-binding domain-like"/>
    <property type="match status" value="1"/>
</dbReference>
<dbReference type="InterPro" id="IPR028974">
    <property type="entry name" value="TSP_type-3_rpt"/>
</dbReference>
<dbReference type="Gene3D" id="2.60.40.1170">
    <property type="entry name" value="Mu homology domain, subdomain B"/>
    <property type="match status" value="1"/>
</dbReference>
<dbReference type="STRING" id="570519.SAMN04488116_3233"/>
<feature type="domain" description="P/Homo B" evidence="6">
    <location>
        <begin position="177"/>
        <end position="331"/>
    </location>
</feature>